<dbReference type="InterPro" id="IPR036097">
    <property type="entry name" value="HisK_dim/P_sf"/>
</dbReference>
<keyword evidence="10 13" id="KW-1133">Transmembrane helix</keyword>
<keyword evidence="6 13" id="KW-0812">Transmembrane</keyword>
<dbReference type="InterPro" id="IPR036890">
    <property type="entry name" value="HATPase_C_sf"/>
</dbReference>
<dbReference type="EMBL" id="QFYP01000001">
    <property type="protein sequence ID" value="RAK61378.1"/>
    <property type="molecule type" value="Genomic_DNA"/>
</dbReference>
<dbReference type="InterPro" id="IPR003594">
    <property type="entry name" value="HATPase_dom"/>
</dbReference>
<evidence type="ECO:0000256" key="12">
    <source>
        <dbReference type="ARBA" id="ARBA00023136"/>
    </source>
</evidence>
<evidence type="ECO:0000256" key="7">
    <source>
        <dbReference type="ARBA" id="ARBA00022741"/>
    </source>
</evidence>
<evidence type="ECO:0000256" key="2">
    <source>
        <dbReference type="ARBA" id="ARBA00004141"/>
    </source>
</evidence>
<evidence type="ECO:0000313" key="16">
    <source>
        <dbReference type="Proteomes" id="UP000249842"/>
    </source>
</evidence>
<evidence type="ECO:0000256" key="4">
    <source>
        <dbReference type="ARBA" id="ARBA00022553"/>
    </source>
</evidence>
<keyword evidence="12 13" id="KW-0472">Membrane</keyword>
<dbReference type="SUPFAM" id="SSF47384">
    <property type="entry name" value="Homodimeric domain of signal transducing histidine kinase"/>
    <property type="match status" value="1"/>
</dbReference>
<dbReference type="PANTHER" id="PTHR45436:SF14">
    <property type="entry name" value="SENSOR PROTEIN QSEC"/>
    <property type="match status" value="1"/>
</dbReference>
<keyword evidence="8 15" id="KW-0418">Kinase</keyword>
<name>A0A328B8Q6_9CAUL</name>
<keyword evidence="7" id="KW-0547">Nucleotide-binding</keyword>
<dbReference type="InterPro" id="IPR004358">
    <property type="entry name" value="Sig_transdc_His_kin-like_C"/>
</dbReference>
<dbReference type="PANTHER" id="PTHR45436">
    <property type="entry name" value="SENSOR HISTIDINE KINASE YKOH"/>
    <property type="match status" value="1"/>
</dbReference>
<reference evidence="16" key="1">
    <citation type="submission" date="2018-05" db="EMBL/GenBank/DDBJ databases">
        <authorList>
            <person name="Li X."/>
        </authorList>
    </citation>
    <scope>NUCLEOTIDE SEQUENCE [LARGE SCALE GENOMIC DNA]</scope>
    <source>
        <strain evidence="16">HKS-05</strain>
    </source>
</reference>
<dbReference type="PRINTS" id="PR00344">
    <property type="entry name" value="BCTRLSENSOR"/>
</dbReference>
<proteinExistence type="predicted"/>
<dbReference type="GO" id="GO:0005886">
    <property type="term" value="C:plasma membrane"/>
    <property type="evidence" value="ECO:0007669"/>
    <property type="project" value="TreeGrafter"/>
</dbReference>
<dbReference type="InterPro" id="IPR050428">
    <property type="entry name" value="TCS_sensor_his_kinase"/>
</dbReference>
<dbReference type="InterPro" id="IPR003661">
    <property type="entry name" value="HisK_dim/P_dom"/>
</dbReference>
<evidence type="ECO:0000256" key="13">
    <source>
        <dbReference type="SAM" id="Phobius"/>
    </source>
</evidence>
<comment type="subcellular location">
    <subcellularLocation>
        <location evidence="2">Membrane</location>
        <topology evidence="2">Multi-pass membrane protein</topology>
    </subcellularLocation>
</comment>
<feature type="transmembrane region" description="Helical" evidence="13">
    <location>
        <begin position="12"/>
        <end position="34"/>
    </location>
</feature>
<dbReference type="EC" id="2.7.13.3" evidence="3"/>
<evidence type="ECO:0000256" key="1">
    <source>
        <dbReference type="ARBA" id="ARBA00000085"/>
    </source>
</evidence>
<comment type="caution">
    <text evidence="15">The sequence shown here is derived from an EMBL/GenBank/DDBJ whole genome shotgun (WGS) entry which is preliminary data.</text>
</comment>
<accession>A0A328B8Q6</accession>
<keyword evidence="5" id="KW-0808">Transferase</keyword>
<dbReference type="SUPFAM" id="SSF55874">
    <property type="entry name" value="ATPase domain of HSP90 chaperone/DNA topoisomerase II/histidine kinase"/>
    <property type="match status" value="1"/>
</dbReference>
<dbReference type="Gene3D" id="1.10.287.130">
    <property type="match status" value="1"/>
</dbReference>
<dbReference type="Pfam" id="PF02518">
    <property type="entry name" value="HATPase_c"/>
    <property type="match status" value="1"/>
</dbReference>
<dbReference type="GO" id="GO:0000155">
    <property type="term" value="F:phosphorelay sensor kinase activity"/>
    <property type="evidence" value="ECO:0007669"/>
    <property type="project" value="InterPro"/>
</dbReference>
<dbReference type="GO" id="GO:0005524">
    <property type="term" value="F:ATP binding"/>
    <property type="evidence" value="ECO:0007669"/>
    <property type="project" value="UniProtKB-KW"/>
</dbReference>
<keyword evidence="9" id="KW-0067">ATP-binding</keyword>
<evidence type="ECO:0000256" key="9">
    <source>
        <dbReference type="ARBA" id="ARBA00022840"/>
    </source>
</evidence>
<dbReference type="OrthoDB" id="913606at2"/>
<dbReference type="SMART" id="SM00387">
    <property type="entry name" value="HATPase_c"/>
    <property type="match status" value="1"/>
</dbReference>
<evidence type="ECO:0000313" key="15">
    <source>
        <dbReference type="EMBL" id="RAK61378.1"/>
    </source>
</evidence>
<evidence type="ECO:0000256" key="3">
    <source>
        <dbReference type="ARBA" id="ARBA00012438"/>
    </source>
</evidence>
<dbReference type="SMART" id="SM00388">
    <property type="entry name" value="HisKA"/>
    <property type="match status" value="1"/>
</dbReference>
<keyword evidence="11" id="KW-0902">Two-component regulatory system</keyword>
<feature type="domain" description="Histidine kinase" evidence="14">
    <location>
        <begin position="227"/>
        <end position="440"/>
    </location>
</feature>
<dbReference type="RefSeq" id="WP_111458670.1">
    <property type="nucleotide sequence ID" value="NZ_QFYP01000001.1"/>
</dbReference>
<evidence type="ECO:0000256" key="8">
    <source>
        <dbReference type="ARBA" id="ARBA00022777"/>
    </source>
</evidence>
<sequence length="441" mass="48493">MNTRRSSIKRTLLLWLVSALFALSALFIATTYVVERIMLEHDQNGRLEQIARAIPPNLKQADVRAINVKLHHGPDDFLLQIWDGGAEIYRSHDDLRLPRFSVPGFSIESWGGQRWKVYVRRAQGHTIQVAQSLQARAAIARGRALHTMVPLLLFIPVIGLCIPLCIDRALRSLNQLSGELHGRSAETLAPVSRGDQPAEIVPLTEALDTLFHRLREASDRQRKFIADASHELRTPLATLQVQTQVVEQSLGPAQQRAALEALKAGIKRTSHLAEQLLLTSQLESAAPPAAAEVLRLDHLARDVIMDLLPFSVSKDIDLGMGRTDPATVTGSGYQLRLLVRNLIDNAIRYTPRGGRVDVAVEGGLGGVSLVVADSGPGIPPQDHDRVFDRFYRCLGHDTPGSGLGLAIVKQVAVQHEAQIRLDRSAHLAGLEVTVRFPQRPA</sequence>
<gene>
    <name evidence="15" type="ORF">DJ021_16990</name>
</gene>
<dbReference type="InterPro" id="IPR005467">
    <property type="entry name" value="His_kinase_dom"/>
</dbReference>
<dbReference type="Proteomes" id="UP000249842">
    <property type="component" value="Unassembled WGS sequence"/>
</dbReference>
<dbReference type="Gene3D" id="3.30.565.10">
    <property type="entry name" value="Histidine kinase-like ATPase, C-terminal domain"/>
    <property type="match status" value="1"/>
</dbReference>
<organism evidence="15 16">
    <name type="scientific">Phenylobacterium hankyongense</name>
    <dbReference type="NCBI Taxonomy" id="1813876"/>
    <lineage>
        <taxon>Bacteria</taxon>
        <taxon>Pseudomonadati</taxon>
        <taxon>Pseudomonadota</taxon>
        <taxon>Alphaproteobacteria</taxon>
        <taxon>Caulobacterales</taxon>
        <taxon>Caulobacteraceae</taxon>
        <taxon>Phenylobacterium</taxon>
    </lineage>
</organism>
<dbReference type="AlphaFoldDB" id="A0A328B8Q6"/>
<dbReference type="PROSITE" id="PS50109">
    <property type="entry name" value="HIS_KIN"/>
    <property type="match status" value="1"/>
</dbReference>
<evidence type="ECO:0000256" key="5">
    <source>
        <dbReference type="ARBA" id="ARBA00022679"/>
    </source>
</evidence>
<evidence type="ECO:0000259" key="14">
    <source>
        <dbReference type="PROSITE" id="PS50109"/>
    </source>
</evidence>
<protein>
    <recommendedName>
        <fullName evidence="3">histidine kinase</fullName>
        <ecNumber evidence="3">2.7.13.3</ecNumber>
    </recommendedName>
</protein>
<keyword evidence="4" id="KW-0597">Phosphoprotein</keyword>
<evidence type="ECO:0000256" key="11">
    <source>
        <dbReference type="ARBA" id="ARBA00023012"/>
    </source>
</evidence>
<dbReference type="CDD" id="cd00082">
    <property type="entry name" value="HisKA"/>
    <property type="match status" value="1"/>
</dbReference>
<comment type="catalytic activity">
    <reaction evidence="1">
        <text>ATP + protein L-histidine = ADP + protein N-phospho-L-histidine.</text>
        <dbReference type="EC" id="2.7.13.3"/>
    </reaction>
</comment>
<dbReference type="Pfam" id="PF00512">
    <property type="entry name" value="HisKA"/>
    <property type="match status" value="1"/>
</dbReference>
<evidence type="ECO:0000256" key="10">
    <source>
        <dbReference type="ARBA" id="ARBA00022989"/>
    </source>
</evidence>
<keyword evidence="16" id="KW-1185">Reference proteome</keyword>
<evidence type="ECO:0000256" key="6">
    <source>
        <dbReference type="ARBA" id="ARBA00022692"/>
    </source>
</evidence>